<comment type="function">
    <text evidence="1">VSG forms a coat on the surface of the parasite. The trypanosome evades the immune response of the host by expressing a series of antigenically distinct VSGs from an estimated 1000 VSG genes.</text>
</comment>
<organism evidence="12 13">
    <name type="scientific">Trypanosoma congolense (strain IL3000)</name>
    <dbReference type="NCBI Taxonomy" id="1068625"/>
    <lineage>
        <taxon>Eukaryota</taxon>
        <taxon>Discoba</taxon>
        <taxon>Euglenozoa</taxon>
        <taxon>Kinetoplastea</taxon>
        <taxon>Metakinetoplastina</taxon>
        <taxon>Trypanosomatida</taxon>
        <taxon>Trypanosomatidae</taxon>
        <taxon>Trypanosoma</taxon>
        <taxon>Nannomonas</taxon>
    </lineage>
</organism>
<feature type="region of interest" description="Disordered" evidence="9">
    <location>
        <begin position="248"/>
        <end position="342"/>
    </location>
</feature>
<evidence type="ECO:0000256" key="2">
    <source>
        <dbReference type="ARBA" id="ARBA00004609"/>
    </source>
</evidence>
<keyword evidence="6" id="KW-0472">Membrane</keyword>
<feature type="compositionally biased region" description="Polar residues" evidence="9">
    <location>
        <begin position="316"/>
        <end position="325"/>
    </location>
</feature>
<evidence type="ECO:0000256" key="7">
    <source>
        <dbReference type="ARBA" id="ARBA00023180"/>
    </source>
</evidence>
<keyword evidence="3" id="KW-1003">Cell membrane</keyword>
<comment type="subcellular location">
    <subcellularLocation>
        <location evidence="2">Cell membrane</location>
        <topology evidence="2">Lipid-anchor</topology>
        <topology evidence="2">GPI-anchor</topology>
    </subcellularLocation>
</comment>
<dbReference type="VEuPathDB" id="TriTrypDB:TcIL3000_0_41490"/>
<evidence type="ECO:0000256" key="9">
    <source>
        <dbReference type="SAM" id="MobiDB-lite"/>
    </source>
</evidence>
<reference evidence="12 13" key="2">
    <citation type="journal article" date="2012" name="Proc. Natl. Acad. Sci. U.S.A.">
        <title>Antigenic diversity is generated by distinct evolutionary mechanisms in African trypanosome species.</title>
        <authorList>
            <person name="Jackson A.P."/>
            <person name="Berry A."/>
            <person name="Aslett M."/>
            <person name="Allison H.C."/>
            <person name="Burton P."/>
            <person name="Vavrova-Anderson J."/>
            <person name="Brown R."/>
            <person name="Browne H."/>
            <person name="Corton N."/>
            <person name="Hauser H."/>
            <person name="Gamble J."/>
            <person name="Gilderthorp R."/>
            <person name="Marcello L."/>
            <person name="McQuillan J."/>
            <person name="Otto T.D."/>
            <person name="Quail M.A."/>
            <person name="Sanders M.J."/>
            <person name="van Tonder A."/>
            <person name="Ginger M.L."/>
            <person name="Field M.C."/>
            <person name="Barry J.D."/>
            <person name="Hertz-Fowler C."/>
            <person name="Berriman M."/>
        </authorList>
    </citation>
    <scope>NUCLEOTIDE SEQUENCE [LARGE SCALE GENOMIC DNA]</scope>
    <source>
        <strain evidence="12 13">IL3000</strain>
    </source>
</reference>
<dbReference type="Proteomes" id="UP000000702">
    <property type="component" value="Unassembled WGS sequence"/>
</dbReference>
<dbReference type="EMBL" id="CAEQ01001141">
    <property type="protein sequence ID" value="CCD13392.1"/>
    <property type="molecule type" value="Genomic_DNA"/>
</dbReference>
<gene>
    <name evidence="12" type="ORF">TCIL3000_0_41490</name>
</gene>
<keyword evidence="7" id="KW-0325">Glycoprotein</keyword>
<keyword evidence="4" id="KW-0336">GPI-anchor</keyword>
<evidence type="ECO:0000256" key="4">
    <source>
        <dbReference type="ARBA" id="ARBA00022622"/>
    </source>
</evidence>
<evidence type="ECO:0000259" key="11">
    <source>
        <dbReference type="Pfam" id="PF13206"/>
    </source>
</evidence>
<evidence type="ECO:0000256" key="8">
    <source>
        <dbReference type="ARBA" id="ARBA00023288"/>
    </source>
</evidence>
<sequence length="350" mass="38815">MRLILLFLLIGSWTAANDYNKDVFDKLCDITKNAKALLTAHQDHSEFNRSLHEAIYGSVESARFDDNGDVKLGKACSLSASGRSELCNYKKGAITSSGKNGCFADSLFGTFLCLCTPGSGDDRTLCGFGRVGGGVVWLRLTRVDHERVLFKEVWKNIKEQCTGVLPNMLNNENKFESLKTAVKTVTGSLKEIDGYLYLGDGGSVCSGTNKNDFCVAYEKASEKKGTDIPWVKRIYDALEDLQKILQQRQKHRIPKPEPTVHSQLGDSVESVEYKERSDNITNKSDEKDEEAKGKTNTVKSQSISREDLQRRKRNIQKSTETNIASLATDHNEDSTSLTNTNGPLLATLLI</sequence>
<name>F9W865_TRYCI</name>
<feature type="domain" description="Trypanosome variant surface glycoprotein B-type N-terminal" evidence="11">
    <location>
        <begin position="16"/>
        <end position="250"/>
    </location>
</feature>
<dbReference type="Pfam" id="PF13206">
    <property type="entry name" value="VSG_B"/>
    <property type="match status" value="1"/>
</dbReference>
<evidence type="ECO:0000256" key="3">
    <source>
        <dbReference type="ARBA" id="ARBA00022475"/>
    </source>
</evidence>
<evidence type="ECO:0000256" key="10">
    <source>
        <dbReference type="SAM" id="SignalP"/>
    </source>
</evidence>
<keyword evidence="13" id="KW-1185">Reference proteome</keyword>
<evidence type="ECO:0000256" key="1">
    <source>
        <dbReference type="ARBA" id="ARBA00002523"/>
    </source>
</evidence>
<proteinExistence type="predicted"/>
<evidence type="ECO:0000313" key="12">
    <source>
        <dbReference type="EMBL" id="CCD13392.1"/>
    </source>
</evidence>
<feature type="signal peptide" evidence="10">
    <location>
        <begin position="1"/>
        <end position="16"/>
    </location>
</feature>
<feature type="compositionally biased region" description="Basic and acidic residues" evidence="9">
    <location>
        <begin position="271"/>
        <end position="293"/>
    </location>
</feature>
<keyword evidence="8" id="KW-0449">Lipoprotein</keyword>
<keyword evidence="5 10" id="KW-0732">Signal</keyword>
<accession>F9W865</accession>
<feature type="compositionally biased region" description="Polar residues" evidence="9">
    <location>
        <begin position="294"/>
        <end position="303"/>
    </location>
</feature>
<feature type="chain" id="PRO_5003394764" evidence="10">
    <location>
        <begin position="17"/>
        <end position="350"/>
    </location>
</feature>
<comment type="caution">
    <text evidence="12">The sequence shown here is derived from an EMBL/GenBank/DDBJ whole genome shotgun (WGS) entry which is preliminary data.</text>
</comment>
<evidence type="ECO:0000256" key="6">
    <source>
        <dbReference type="ARBA" id="ARBA00023136"/>
    </source>
</evidence>
<dbReference type="GO" id="GO:0098552">
    <property type="term" value="C:side of membrane"/>
    <property type="evidence" value="ECO:0007669"/>
    <property type="project" value="UniProtKB-KW"/>
</dbReference>
<protein>
    <submittedName>
        <fullName evidence="12">Variant surface glycoprotein</fullName>
    </submittedName>
</protein>
<evidence type="ECO:0000256" key="5">
    <source>
        <dbReference type="ARBA" id="ARBA00022729"/>
    </source>
</evidence>
<dbReference type="InterPro" id="IPR025932">
    <property type="entry name" value="Trypano_VSG_B_N_dom"/>
</dbReference>
<reference evidence="13" key="1">
    <citation type="submission" date="2011-07" db="EMBL/GenBank/DDBJ databases">
        <title>Divergent evolution of antigenic variation in African trypanosomes.</title>
        <authorList>
            <person name="Jackson A.P."/>
            <person name="Berry A."/>
            <person name="Allison H.C."/>
            <person name="Burton P."/>
            <person name="Anderson J."/>
            <person name="Aslett M."/>
            <person name="Brown R."/>
            <person name="Corton N."/>
            <person name="Harris D."/>
            <person name="Hauser H."/>
            <person name="Gamble J."/>
            <person name="Gilderthorp R."/>
            <person name="McQuillan J."/>
            <person name="Quail M.A."/>
            <person name="Sanders M."/>
            <person name="Van Tonder A."/>
            <person name="Ginger M.L."/>
            <person name="Donelson J.E."/>
            <person name="Field M.C."/>
            <person name="Barry J.D."/>
            <person name="Berriman M."/>
            <person name="Hertz-Fowler C."/>
        </authorList>
    </citation>
    <scope>NUCLEOTIDE SEQUENCE [LARGE SCALE GENOMIC DNA]</scope>
    <source>
        <strain evidence="13">IL3000</strain>
    </source>
</reference>
<dbReference type="GO" id="GO:0005886">
    <property type="term" value="C:plasma membrane"/>
    <property type="evidence" value="ECO:0007669"/>
    <property type="project" value="UniProtKB-SubCell"/>
</dbReference>
<evidence type="ECO:0000313" key="13">
    <source>
        <dbReference type="Proteomes" id="UP000000702"/>
    </source>
</evidence>
<dbReference type="AlphaFoldDB" id="F9W865"/>